<dbReference type="AlphaFoldDB" id="A0A9P1GP61"/>
<evidence type="ECO:0000256" key="4">
    <source>
        <dbReference type="RuleBase" id="RU363019"/>
    </source>
</evidence>
<dbReference type="Proteomes" id="UP001152797">
    <property type="component" value="Unassembled WGS sequence"/>
</dbReference>
<dbReference type="EMBL" id="CAMXCT020006700">
    <property type="protein sequence ID" value="CAL1171919.1"/>
    <property type="molecule type" value="Genomic_DNA"/>
</dbReference>
<proteinExistence type="inferred from homology"/>
<dbReference type="EMBL" id="CAMXCT010006700">
    <property type="protein sequence ID" value="CAI4018544.1"/>
    <property type="molecule type" value="Genomic_DNA"/>
</dbReference>
<accession>A0A9P1GP61</accession>
<dbReference type="FunFam" id="2.40.100.10:FF:000025">
    <property type="entry name" value="Peptidyl-prolyl cis-trans isomerase CYP19-2"/>
    <property type="match status" value="1"/>
</dbReference>
<evidence type="ECO:0000256" key="2">
    <source>
        <dbReference type="ARBA" id="ARBA00023110"/>
    </source>
</evidence>
<comment type="similarity">
    <text evidence="4">Belongs to the cyclophilin-type PPIase family.</text>
</comment>
<evidence type="ECO:0000313" key="8">
    <source>
        <dbReference type="Proteomes" id="UP001152797"/>
    </source>
</evidence>
<dbReference type="PANTHER" id="PTHR11071:SF561">
    <property type="entry name" value="PEPTIDYL-PROLYL CIS-TRANS ISOMERASE D-RELATED"/>
    <property type="match status" value="1"/>
</dbReference>
<feature type="domain" description="PPIase cyclophilin-type" evidence="5">
    <location>
        <begin position="92"/>
        <end position="234"/>
    </location>
</feature>
<dbReference type="InterPro" id="IPR002130">
    <property type="entry name" value="Cyclophilin-type_PPIase_dom"/>
</dbReference>
<dbReference type="Gene3D" id="2.40.100.10">
    <property type="entry name" value="Cyclophilin-like"/>
    <property type="match status" value="1"/>
</dbReference>
<keyword evidence="8" id="KW-1185">Reference proteome</keyword>
<dbReference type="GO" id="GO:0006457">
    <property type="term" value="P:protein folding"/>
    <property type="evidence" value="ECO:0007669"/>
    <property type="project" value="TreeGrafter"/>
</dbReference>
<evidence type="ECO:0000256" key="1">
    <source>
        <dbReference type="ARBA" id="ARBA00000971"/>
    </source>
</evidence>
<comment type="caution">
    <text evidence="6">The sequence shown here is derived from an EMBL/GenBank/DDBJ whole genome shotgun (WGS) entry which is preliminary data.</text>
</comment>
<dbReference type="InterPro" id="IPR029000">
    <property type="entry name" value="Cyclophilin-like_dom_sf"/>
</dbReference>
<evidence type="ECO:0000256" key="3">
    <source>
        <dbReference type="ARBA" id="ARBA00023235"/>
    </source>
</evidence>
<dbReference type="GO" id="GO:0016018">
    <property type="term" value="F:cyclosporin A binding"/>
    <property type="evidence" value="ECO:0007669"/>
    <property type="project" value="TreeGrafter"/>
</dbReference>
<evidence type="ECO:0000313" key="7">
    <source>
        <dbReference type="EMBL" id="CAL4805856.1"/>
    </source>
</evidence>
<dbReference type="PRINTS" id="PR00153">
    <property type="entry name" value="CSAPPISMRASE"/>
</dbReference>
<reference evidence="6" key="1">
    <citation type="submission" date="2022-10" db="EMBL/GenBank/DDBJ databases">
        <authorList>
            <person name="Chen Y."/>
            <person name="Dougan E. K."/>
            <person name="Chan C."/>
            <person name="Rhodes N."/>
            <person name="Thang M."/>
        </authorList>
    </citation>
    <scope>NUCLEOTIDE SEQUENCE</scope>
</reference>
<dbReference type="GO" id="GO:0005737">
    <property type="term" value="C:cytoplasm"/>
    <property type="evidence" value="ECO:0007669"/>
    <property type="project" value="TreeGrafter"/>
</dbReference>
<keyword evidence="2 4" id="KW-0697">Rotamase</keyword>
<comment type="catalytic activity">
    <reaction evidence="1 4">
        <text>[protein]-peptidylproline (omega=180) = [protein]-peptidylproline (omega=0)</text>
        <dbReference type="Rhea" id="RHEA:16237"/>
        <dbReference type="Rhea" id="RHEA-COMP:10747"/>
        <dbReference type="Rhea" id="RHEA-COMP:10748"/>
        <dbReference type="ChEBI" id="CHEBI:83833"/>
        <dbReference type="ChEBI" id="CHEBI:83834"/>
        <dbReference type="EC" id="5.2.1.8"/>
    </reaction>
</comment>
<sequence length="235" mass="25844">MALAQLPQLKPPRPVFFAHPRPAPVARGLRSALQDGWQVIPGTALAAAAASLAARRKRWTPQRAIMWHDDLDALAPVTKKVYMDIAGGDFQGRIVLGLYADLVPKTCENFRALCSGEKDFSYKGSCFHRIFFDFMVQGGRLEGNNESIYGGRFEDEESGLTLYHERPGLLGMANDGDSNGSQFYITTAKTEWLDGEHVIFGEVLDGKDVILSMEKCATESGDPSQEICIIDCGEL</sequence>
<keyword evidence="3 4" id="KW-0413">Isomerase</keyword>
<dbReference type="EMBL" id="CAMXCT030006700">
    <property type="protein sequence ID" value="CAL4805856.1"/>
    <property type="molecule type" value="Genomic_DNA"/>
</dbReference>
<dbReference type="OrthoDB" id="430861at2759"/>
<dbReference type="EC" id="5.2.1.8" evidence="4"/>
<dbReference type="SUPFAM" id="SSF50891">
    <property type="entry name" value="Cyclophilin-like"/>
    <property type="match status" value="1"/>
</dbReference>
<comment type="function">
    <text evidence="4">PPIases accelerate the folding of proteins. It catalyzes the cis-trans isomerization of proline imidic peptide bonds in oligopeptides.</text>
</comment>
<dbReference type="Pfam" id="PF00160">
    <property type="entry name" value="Pro_isomerase"/>
    <property type="match status" value="1"/>
</dbReference>
<organism evidence="6">
    <name type="scientific">Cladocopium goreaui</name>
    <dbReference type="NCBI Taxonomy" id="2562237"/>
    <lineage>
        <taxon>Eukaryota</taxon>
        <taxon>Sar</taxon>
        <taxon>Alveolata</taxon>
        <taxon>Dinophyceae</taxon>
        <taxon>Suessiales</taxon>
        <taxon>Symbiodiniaceae</taxon>
        <taxon>Cladocopium</taxon>
    </lineage>
</organism>
<name>A0A9P1GP61_9DINO</name>
<evidence type="ECO:0000259" key="5">
    <source>
        <dbReference type="PROSITE" id="PS50072"/>
    </source>
</evidence>
<reference evidence="7 8" key="2">
    <citation type="submission" date="2024-05" db="EMBL/GenBank/DDBJ databases">
        <authorList>
            <person name="Chen Y."/>
            <person name="Shah S."/>
            <person name="Dougan E. K."/>
            <person name="Thang M."/>
            <person name="Chan C."/>
        </authorList>
    </citation>
    <scope>NUCLEOTIDE SEQUENCE [LARGE SCALE GENOMIC DNA]</scope>
</reference>
<dbReference type="PROSITE" id="PS50072">
    <property type="entry name" value="CSA_PPIASE_2"/>
    <property type="match status" value="1"/>
</dbReference>
<gene>
    <name evidence="6" type="ORF">C1SCF055_LOCUS43098</name>
</gene>
<dbReference type="PANTHER" id="PTHR11071">
    <property type="entry name" value="PEPTIDYL-PROLYL CIS-TRANS ISOMERASE"/>
    <property type="match status" value="1"/>
</dbReference>
<dbReference type="GO" id="GO:0003755">
    <property type="term" value="F:peptidyl-prolyl cis-trans isomerase activity"/>
    <property type="evidence" value="ECO:0007669"/>
    <property type="project" value="UniProtKB-UniRule"/>
</dbReference>
<evidence type="ECO:0000313" key="6">
    <source>
        <dbReference type="EMBL" id="CAI4018544.1"/>
    </source>
</evidence>
<protein>
    <recommendedName>
        <fullName evidence="4">Peptidyl-prolyl cis-trans isomerase</fullName>
        <shortName evidence="4">PPIase</shortName>
        <ecNumber evidence="4">5.2.1.8</ecNumber>
    </recommendedName>
</protein>